<comment type="caution">
    <text evidence="2">The sequence shown here is derived from an EMBL/GenBank/DDBJ whole genome shotgun (WGS) entry which is preliminary data.</text>
</comment>
<keyword evidence="3" id="KW-1185">Reference proteome</keyword>
<dbReference type="InterPro" id="IPR024173">
    <property type="entry name" value="Pesterase_MJ0037-like"/>
</dbReference>
<dbReference type="Pfam" id="PF00149">
    <property type="entry name" value="Metallophos"/>
    <property type="match status" value="1"/>
</dbReference>
<dbReference type="SUPFAM" id="SSF56300">
    <property type="entry name" value="Metallo-dependent phosphatases"/>
    <property type="match status" value="1"/>
</dbReference>
<feature type="domain" description="Calcineurin-like phosphoesterase" evidence="1">
    <location>
        <begin position="29"/>
        <end position="127"/>
    </location>
</feature>
<dbReference type="PANTHER" id="PTHR39323:SF1">
    <property type="entry name" value="BLR1149 PROTEIN"/>
    <property type="match status" value="1"/>
</dbReference>
<proteinExistence type="predicted"/>
<organism evidence="2 3">
    <name type="scientific">Paludisphaera mucosa</name>
    <dbReference type="NCBI Taxonomy" id="3030827"/>
    <lineage>
        <taxon>Bacteria</taxon>
        <taxon>Pseudomonadati</taxon>
        <taxon>Planctomycetota</taxon>
        <taxon>Planctomycetia</taxon>
        <taxon>Isosphaerales</taxon>
        <taxon>Isosphaeraceae</taxon>
        <taxon>Paludisphaera</taxon>
    </lineage>
</organism>
<name>A0ABT6FDH0_9BACT</name>
<evidence type="ECO:0000259" key="1">
    <source>
        <dbReference type="Pfam" id="PF00149"/>
    </source>
</evidence>
<dbReference type="EMBL" id="JARRAG010000002">
    <property type="protein sequence ID" value="MDG3005632.1"/>
    <property type="molecule type" value="Genomic_DNA"/>
</dbReference>
<evidence type="ECO:0000313" key="3">
    <source>
        <dbReference type="Proteomes" id="UP001216907"/>
    </source>
</evidence>
<dbReference type="PIRSF" id="PIRSF000887">
    <property type="entry name" value="Pesterase_MJ0037"/>
    <property type="match status" value="1"/>
</dbReference>
<dbReference type="Gene3D" id="3.60.21.10">
    <property type="match status" value="1"/>
</dbReference>
<evidence type="ECO:0000313" key="2">
    <source>
        <dbReference type="EMBL" id="MDG3005632.1"/>
    </source>
</evidence>
<dbReference type="InterPro" id="IPR029052">
    <property type="entry name" value="Metallo-depent_PP-like"/>
</dbReference>
<dbReference type="Proteomes" id="UP001216907">
    <property type="component" value="Unassembled WGS sequence"/>
</dbReference>
<dbReference type="RefSeq" id="WP_277861963.1">
    <property type="nucleotide sequence ID" value="NZ_JARRAG010000002.1"/>
</dbReference>
<accession>A0ABT6FDH0</accession>
<dbReference type="PANTHER" id="PTHR39323">
    <property type="entry name" value="BLR1149 PROTEIN"/>
    <property type="match status" value="1"/>
</dbReference>
<sequence length="235" mass="24279">MSVTDPESLHQGWLLTPEGAAVRPEAATAVIADVHLGYEWARGAAGDCVPAHSLAETRDRLERVFARCEVRCLIVAGDLVESHRPCARTAADVARLDVWLAGRGVELLLVPGNHDRSLAASPRPPAIAASAAVAGWTIQHGDRPVVGDRAVIGHHHPSLRVAGSAAPCFLVGPALLVLPAFSANAAGLDVATAAIPAAWRSAGLRCLAAAGEGLLDFGPLDSLAARLRSVAAQAH</sequence>
<gene>
    <name evidence="2" type="ORF">PZE19_17735</name>
</gene>
<reference evidence="2 3" key="1">
    <citation type="submission" date="2023-03" db="EMBL/GenBank/DDBJ databases">
        <title>Paludisphaera mucosa sp. nov. a novel planctomycete from northern fen.</title>
        <authorList>
            <person name="Ivanova A."/>
        </authorList>
    </citation>
    <scope>NUCLEOTIDE SEQUENCE [LARGE SCALE GENOMIC DNA]</scope>
    <source>
        <strain evidence="2 3">Pla2</strain>
    </source>
</reference>
<protein>
    <submittedName>
        <fullName evidence="2">Phosphoesterase</fullName>
    </submittedName>
</protein>
<dbReference type="InterPro" id="IPR004843">
    <property type="entry name" value="Calcineurin-like_PHP"/>
</dbReference>